<evidence type="ECO:0000313" key="6">
    <source>
        <dbReference type="Proteomes" id="UP000186609"/>
    </source>
</evidence>
<evidence type="ECO:0000256" key="2">
    <source>
        <dbReference type="ARBA" id="ARBA00022729"/>
    </source>
</evidence>
<gene>
    <name evidence="5" type="ORF">RD110_09010</name>
</gene>
<dbReference type="Pfam" id="PF13458">
    <property type="entry name" value="Peripla_BP_6"/>
    <property type="match status" value="1"/>
</dbReference>
<evidence type="ECO:0000256" key="3">
    <source>
        <dbReference type="SAM" id="SignalP"/>
    </source>
</evidence>
<feature type="domain" description="Leucine-binding protein" evidence="4">
    <location>
        <begin position="27"/>
        <end position="365"/>
    </location>
</feature>
<evidence type="ECO:0000259" key="4">
    <source>
        <dbReference type="Pfam" id="PF13458"/>
    </source>
</evidence>
<dbReference type="InterPro" id="IPR028082">
    <property type="entry name" value="Peripla_BP_I"/>
</dbReference>
<organism evidence="5 6">
    <name type="scientific">Rhodoferax koreensis</name>
    <dbReference type="NCBI Taxonomy" id="1842727"/>
    <lineage>
        <taxon>Bacteria</taxon>
        <taxon>Pseudomonadati</taxon>
        <taxon>Pseudomonadota</taxon>
        <taxon>Betaproteobacteria</taxon>
        <taxon>Burkholderiales</taxon>
        <taxon>Comamonadaceae</taxon>
        <taxon>Rhodoferax</taxon>
    </lineage>
</organism>
<accession>A0A1P8JU92</accession>
<dbReference type="PANTHER" id="PTHR47151:SF2">
    <property type="entry name" value="AMINO ACID BINDING PROTEIN"/>
    <property type="match status" value="1"/>
</dbReference>
<dbReference type="InterPro" id="IPR028081">
    <property type="entry name" value="Leu-bd"/>
</dbReference>
<evidence type="ECO:0000256" key="1">
    <source>
        <dbReference type="ARBA" id="ARBA00010062"/>
    </source>
</evidence>
<dbReference type="Proteomes" id="UP000186609">
    <property type="component" value="Chromosome"/>
</dbReference>
<reference evidence="5 6" key="1">
    <citation type="submission" date="2017-01" db="EMBL/GenBank/DDBJ databases">
        <authorList>
            <person name="Mah S.A."/>
            <person name="Swanson W.J."/>
            <person name="Moy G.W."/>
            <person name="Vacquier V.D."/>
        </authorList>
    </citation>
    <scope>NUCLEOTIDE SEQUENCE [LARGE SCALE GENOMIC DNA]</scope>
    <source>
        <strain evidence="5 6">DCY110</strain>
    </source>
</reference>
<feature type="signal peptide" evidence="3">
    <location>
        <begin position="1"/>
        <end position="22"/>
    </location>
</feature>
<dbReference type="OrthoDB" id="9783240at2"/>
<sequence length="374" mass="39090">MRKTSSNIAIALLALASSAVMAQDVVVKIGHAGPLSGPQATSGKDNERGVALAVAELNASDFKVAGKRVKFELLSEDDQADPRAGVTVAQKLVDQKVAFVLGHYNSGVSIPASRIYNDAGIAMISGASSNPKLTQQGFKTVFRLAANDNVMGAAIARYAADHGVKSVAVVDDRTAYGQGVVDVFLKTATELKLKVVGHEFGTDKSTDFTAVLTKLRGEKPDAIFYGGYYAQAGIMARQMKQLGLDAMLMGGDGICSNDVLTLGATVLEGKFICAQGGSPLASQPGGAEFTQKFRKAYGADIDVYAPAFYVATLAAAKAMQDAGSTDPKQITAALAKVDYDSLLGKVKFDATGEWINPPVTVYNVLGGKLVPLAK</sequence>
<dbReference type="KEGG" id="rhy:RD110_09010"/>
<keyword evidence="6" id="KW-1185">Reference proteome</keyword>
<evidence type="ECO:0000313" key="5">
    <source>
        <dbReference type="EMBL" id="APW37313.1"/>
    </source>
</evidence>
<dbReference type="STRING" id="1842727.RD110_09010"/>
<dbReference type="RefSeq" id="WP_076198709.1">
    <property type="nucleotide sequence ID" value="NZ_CP019236.1"/>
</dbReference>
<dbReference type="CDD" id="cd06342">
    <property type="entry name" value="PBP1_ABC_LIVBP-like"/>
    <property type="match status" value="1"/>
</dbReference>
<dbReference type="EMBL" id="CP019236">
    <property type="protein sequence ID" value="APW37313.1"/>
    <property type="molecule type" value="Genomic_DNA"/>
</dbReference>
<name>A0A1P8JU92_9BURK</name>
<dbReference type="Gene3D" id="3.40.50.2300">
    <property type="match status" value="2"/>
</dbReference>
<proteinExistence type="inferred from homology"/>
<comment type="similarity">
    <text evidence="1">Belongs to the leucine-binding protein family.</text>
</comment>
<protein>
    <submittedName>
        <fullName evidence="5">Branched chain amino acid ABC transporter substrate-binding protein</fullName>
    </submittedName>
</protein>
<feature type="chain" id="PRO_5012726947" evidence="3">
    <location>
        <begin position="23"/>
        <end position="374"/>
    </location>
</feature>
<keyword evidence="2 3" id="KW-0732">Signal</keyword>
<dbReference type="PANTHER" id="PTHR47151">
    <property type="entry name" value="LEU/ILE/VAL-BINDING ABC TRANSPORTER SUBUNIT"/>
    <property type="match status" value="1"/>
</dbReference>
<dbReference type="SUPFAM" id="SSF53822">
    <property type="entry name" value="Periplasmic binding protein-like I"/>
    <property type="match status" value="1"/>
</dbReference>
<dbReference type="AlphaFoldDB" id="A0A1P8JU92"/>